<organism evidence="1">
    <name type="scientific">uncultured Caudovirales phage</name>
    <dbReference type="NCBI Taxonomy" id="2100421"/>
    <lineage>
        <taxon>Viruses</taxon>
        <taxon>Duplodnaviria</taxon>
        <taxon>Heunggongvirae</taxon>
        <taxon>Uroviricota</taxon>
        <taxon>Caudoviricetes</taxon>
        <taxon>Peduoviridae</taxon>
        <taxon>Maltschvirus</taxon>
        <taxon>Maltschvirus maltsch</taxon>
    </lineage>
</organism>
<gene>
    <name evidence="1" type="ORF">UFOVP514_7</name>
</gene>
<accession>A0A6J5MNJ0</accession>
<proteinExistence type="predicted"/>
<protein>
    <submittedName>
        <fullName evidence="1">Uncharacterized protein</fullName>
    </submittedName>
</protein>
<evidence type="ECO:0000313" key="1">
    <source>
        <dbReference type="EMBL" id="CAB4147003.1"/>
    </source>
</evidence>
<reference evidence="1" key="1">
    <citation type="submission" date="2020-04" db="EMBL/GenBank/DDBJ databases">
        <authorList>
            <person name="Chiriac C."/>
            <person name="Salcher M."/>
            <person name="Ghai R."/>
            <person name="Kavagutti S V."/>
        </authorList>
    </citation>
    <scope>NUCLEOTIDE SEQUENCE</scope>
</reference>
<name>A0A6J5MNJ0_9CAUD</name>
<dbReference type="EMBL" id="LR796477">
    <property type="protein sequence ID" value="CAB4147003.1"/>
    <property type="molecule type" value="Genomic_DNA"/>
</dbReference>
<sequence length="129" mass="14431">MTILITKNSLNIIALTLSELEDESLDINWLFRFTKDQGKQEILCYLTDLNSSTARYNLFHLLEGTDATFTKLGDYTYQVYQMPDGGSLDYSLGIQCEIGKVRVKDSITVVPNSFSPTLTANIYGGETIS</sequence>